<dbReference type="AlphaFoldDB" id="A0AAU8JD25"/>
<dbReference type="EMBL" id="CP159837">
    <property type="protein sequence ID" value="XCM36655.1"/>
    <property type="molecule type" value="Genomic_DNA"/>
</dbReference>
<accession>A0AAU8JD25</accession>
<name>A0AAU8JD25_9CYAN</name>
<dbReference type="RefSeq" id="WP_190879444.1">
    <property type="nucleotide sequence ID" value="NZ_CP159837.1"/>
</dbReference>
<sequence>MLGLMANMRSRSPEIAIAVTENCGMRSQLFFVHITESGRSHSTKNQTVIANLQLLDHGCLI</sequence>
<gene>
    <name evidence="1" type="ORF">ABWT76_005428</name>
</gene>
<proteinExistence type="predicted"/>
<protein>
    <submittedName>
        <fullName evidence="1">Uncharacterized protein</fullName>
    </submittedName>
</protein>
<organism evidence="1">
    <name type="scientific">Planktothricoides raciborskii GIHE-MW2</name>
    <dbReference type="NCBI Taxonomy" id="2792601"/>
    <lineage>
        <taxon>Bacteria</taxon>
        <taxon>Bacillati</taxon>
        <taxon>Cyanobacteriota</taxon>
        <taxon>Cyanophyceae</taxon>
        <taxon>Oscillatoriophycideae</taxon>
        <taxon>Oscillatoriales</taxon>
        <taxon>Oscillatoriaceae</taxon>
        <taxon>Planktothricoides</taxon>
    </lineage>
</organism>
<evidence type="ECO:0000313" key="1">
    <source>
        <dbReference type="EMBL" id="XCM36655.1"/>
    </source>
</evidence>
<reference evidence="1" key="1">
    <citation type="submission" date="2024-07" db="EMBL/GenBank/DDBJ databases">
        <authorList>
            <person name="Kim Y.J."/>
            <person name="Jeong J.Y."/>
        </authorList>
    </citation>
    <scope>NUCLEOTIDE SEQUENCE</scope>
    <source>
        <strain evidence="1">GIHE-MW2</strain>
    </source>
</reference>